<proteinExistence type="predicted"/>
<keyword evidence="1" id="KW-0732">Signal</keyword>
<accession>A0A9X1YJ25</accession>
<comment type="caution">
    <text evidence="2">The sequence shown here is derived from an EMBL/GenBank/DDBJ whole genome shotgun (WGS) entry which is preliminary data.</text>
</comment>
<evidence type="ECO:0008006" key="4">
    <source>
        <dbReference type="Google" id="ProtNLM"/>
    </source>
</evidence>
<feature type="chain" id="PRO_5040900573" description="DUF2993 domain-containing protein" evidence="1">
    <location>
        <begin position="24"/>
        <end position="191"/>
    </location>
</feature>
<sequence>MNLPFLRAAVLAATVASAAGAHAAEIVLEQSAVQKLVVESLFRDHGRYVLQGGACSAWLDNPTVTLANGRVVIRAHLSARVGMDLGDSCAGVDLASWATVSGVPAAQGTRIRLSDIRVEDVGDANTRIVLNSGLAPTLPGALDLDVLKAVRAMLQGASGQLQADVQALNIESVRVADNRLAVRFDFRVVGR</sequence>
<dbReference type="RefSeq" id="WP_275683468.1">
    <property type="nucleotide sequence ID" value="NZ_JAJLJH010000004.1"/>
</dbReference>
<protein>
    <recommendedName>
        <fullName evidence="4">DUF2993 domain-containing protein</fullName>
    </recommendedName>
</protein>
<keyword evidence="3" id="KW-1185">Reference proteome</keyword>
<evidence type="ECO:0000313" key="3">
    <source>
        <dbReference type="Proteomes" id="UP001139353"/>
    </source>
</evidence>
<dbReference type="Proteomes" id="UP001139353">
    <property type="component" value="Unassembled WGS sequence"/>
</dbReference>
<organism evidence="2 3">
    <name type="scientific">Scleromatobacter humisilvae</name>
    <dbReference type="NCBI Taxonomy" id="2897159"/>
    <lineage>
        <taxon>Bacteria</taxon>
        <taxon>Pseudomonadati</taxon>
        <taxon>Pseudomonadota</taxon>
        <taxon>Betaproteobacteria</taxon>
        <taxon>Burkholderiales</taxon>
        <taxon>Sphaerotilaceae</taxon>
        <taxon>Scleromatobacter</taxon>
    </lineage>
</organism>
<feature type="signal peptide" evidence="1">
    <location>
        <begin position="1"/>
        <end position="23"/>
    </location>
</feature>
<gene>
    <name evidence="2" type="ORF">LPC04_17130</name>
</gene>
<evidence type="ECO:0000313" key="2">
    <source>
        <dbReference type="EMBL" id="MCK9687429.1"/>
    </source>
</evidence>
<evidence type="ECO:0000256" key="1">
    <source>
        <dbReference type="SAM" id="SignalP"/>
    </source>
</evidence>
<reference evidence="2" key="1">
    <citation type="submission" date="2021-11" db="EMBL/GenBank/DDBJ databases">
        <title>BS-T2-15 a new species belonging to the Comamonadaceae family isolated from the soil of a French oak forest.</title>
        <authorList>
            <person name="Mieszkin S."/>
            <person name="Alain K."/>
        </authorList>
    </citation>
    <scope>NUCLEOTIDE SEQUENCE</scope>
    <source>
        <strain evidence="2">BS-T2-15</strain>
    </source>
</reference>
<name>A0A9X1YJ25_9BURK</name>
<dbReference type="EMBL" id="JAJLJH010000004">
    <property type="protein sequence ID" value="MCK9687429.1"/>
    <property type="molecule type" value="Genomic_DNA"/>
</dbReference>
<dbReference type="AlphaFoldDB" id="A0A9X1YJ25"/>